<evidence type="ECO:0008006" key="5">
    <source>
        <dbReference type="Google" id="ProtNLM"/>
    </source>
</evidence>
<dbReference type="SUPFAM" id="SSF53448">
    <property type="entry name" value="Nucleotide-diphospho-sugar transferases"/>
    <property type="match status" value="1"/>
</dbReference>
<evidence type="ECO:0000259" key="2">
    <source>
        <dbReference type="Pfam" id="PF13649"/>
    </source>
</evidence>
<protein>
    <recommendedName>
        <fullName evidence="5">Methyltransferase type 11 domain-containing protein</fullName>
    </recommendedName>
</protein>
<sequence length="529" mass="60739">MVLGRFPHYHKYMFISVILPIKTEEPEDLWQTCVEYLGRQTSKNWQLIIVTGKKISDGDISALTKKNIPVVILNKPLTKTAARNYGAGRARGTHLVHLDTDMLMERTAITKLEKEGLKGTQTGTLFQSDTTRRSLNFWQNCRRIEDEEIKKNQNPLPIFFSRQLFDSVSGYDEQTEPLDELGLLLRIKQKGAAIKKTKATYTKSLKAVSNPLQSFSKMLKRGRAAAIIKRKYAYVLERDLKNKLVRYVNIVNRKDIKSIEKIGVLVVKCIDLLGYLLGRIMYIPPRKPPQPYENIYERGNVAMNYDISRNTTNYQKYKRWQEFKKICRIISKYNLKSLIEVGCGTGALTQKLVQLNIAVLPCDPSKAMLKEYAKKINQPEARWYQGDKLPFSTNQTQGSIALRVLWHLKSAEQIQRVLSEMARVCQSYIIADFITHKKITSIKMARGKHDVSLNTRQLQNLCKSLNIQLVDSLPFEVMPPIWLNLLPARLAEAFFAPCGKMEDLLSKIITPRRSSLVFRKAASNKIRQV</sequence>
<evidence type="ECO:0000313" key="3">
    <source>
        <dbReference type="EMBL" id="PIS20732.1"/>
    </source>
</evidence>
<proteinExistence type="predicted"/>
<name>A0A2H0X748_UNCKA</name>
<dbReference type="CDD" id="cd02440">
    <property type="entry name" value="AdoMet_MTases"/>
    <property type="match status" value="1"/>
</dbReference>
<accession>A0A2H0X748</accession>
<dbReference type="Gene3D" id="3.90.550.10">
    <property type="entry name" value="Spore Coat Polysaccharide Biosynthesis Protein SpsA, Chain A"/>
    <property type="match status" value="1"/>
</dbReference>
<dbReference type="Gene3D" id="3.40.50.150">
    <property type="entry name" value="Vaccinia Virus protein VP39"/>
    <property type="match status" value="1"/>
</dbReference>
<gene>
    <name evidence="3" type="ORF">COT52_02190</name>
</gene>
<reference evidence="4" key="1">
    <citation type="submission" date="2017-09" db="EMBL/GenBank/DDBJ databases">
        <title>Depth-based differentiation of microbial function through sediment-hosted aquifers and enrichment of novel symbionts in the deep terrestrial subsurface.</title>
        <authorList>
            <person name="Probst A.J."/>
            <person name="Ladd B."/>
            <person name="Jarett J.K."/>
            <person name="Geller-Mcgrath D.E."/>
            <person name="Sieber C.M.K."/>
            <person name="Emerson J.B."/>
            <person name="Anantharaman K."/>
            <person name="Thomas B.C."/>
            <person name="Malmstrom R."/>
            <person name="Stieglmeier M."/>
            <person name="Klingl A."/>
            <person name="Woyke T."/>
            <person name="Ryan C.M."/>
            <person name="Banfield J.F."/>
        </authorList>
    </citation>
    <scope>NUCLEOTIDE SEQUENCE [LARGE SCALE GENOMIC DNA]</scope>
</reference>
<dbReference type="SUPFAM" id="SSF53335">
    <property type="entry name" value="S-adenosyl-L-methionine-dependent methyltransferases"/>
    <property type="match status" value="1"/>
</dbReference>
<evidence type="ECO:0000313" key="4">
    <source>
        <dbReference type="Proteomes" id="UP000231414"/>
    </source>
</evidence>
<dbReference type="PANTHER" id="PTHR22916">
    <property type="entry name" value="GLYCOSYLTRANSFERASE"/>
    <property type="match status" value="1"/>
</dbReference>
<dbReference type="InterPro" id="IPR001173">
    <property type="entry name" value="Glyco_trans_2-like"/>
</dbReference>
<organism evidence="3 4">
    <name type="scientific">candidate division WWE3 bacterium CG08_land_8_20_14_0_20_43_13</name>
    <dbReference type="NCBI Taxonomy" id="1975087"/>
    <lineage>
        <taxon>Bacteria</taxon>
        <taxon>Katanobacteria</taxon>
    </lineage>
</organism>
<comment type="caution">
    <text evidence="3">The sequence shown here is derived from an EMBL/GenBank/DDBJ whole genome shotgun (WGS) entry which is preliminary data.</text>
</comment>
<dbReference type="CDD" id="cd00761">
    <property type="entry name" value="Glyco_tranf_GTA_type"/>
    <property type="match status" value="1"/>
</dbReference>
<dbReference type="AlphaFoldDB" id="A0A2H0X748"/>
<dbReference type="InterPro" id="IPR029044">
    <property type="entry name" value="Nucleotide-diphossugar_trans"/>
</dbReference>
<evidence type="ECO:0000259" key="1">
    <source>
        <dbReference type="Pfam" id="PF00535"/>
    </source>
</evidence>
<feature type="domain" description="Methyltransferase" evidence="2">
    <location>
        <begin position="339"/>
        <end position="426"/>
    </location>
</feature>
<dbReference type="Pfam" id="PF00535">
    <property type="entry name" value="Glycos_transf_2"/>
    <property type="match status" value="1"/>
</dbReference>
<dbReference type="EMBL" id="PEYW01000031">
    <property type="protein sequence ID" value="PIS20732.1"/>
    <property type="molecule type" value="Genomic_DNA"/>
</dbReference>
<dbReference type="Proteomes" id="UP000231414">
    <property type="component" value="Unassembled WGS sequence"/>
</dbReference>
<feature type="domain" description="Glycosyltransferase 2-like" evidence="1">
    <location>
        <begin position="16"/>
        <end position="144"/>
    </location>
</feature>
<dbReference type="Pfam" id="PF13649">
    <property type="entry name" value="Methyltransf_25"/>
    <property type="match status" value="1"/>
</dbReference>
<dbReference type="InterPro" id="IPR029063">
    <property type="entry name" value="SAM-dependent_MTases_sf"/>
</dbReference>
<dbReference type="InterPro" id="IPR041698">
    <property type="entry name" value="Methyltransf_25"/>
</dbReference>